<gene>
    <name evidence="6" type="ORF">WM40_23670</name>
</gene>
<dbReference type="InterPro" id="IPR023214">
    <property type="entry name" value="HAD_sf"/>
</dbReference>
<sequence length="260" mass="27978">MMRFDTLLSDIDGTLLHKGKALPGAAEAFKRIRDTGMKVRLLTNTTAKAPAVLAAELCSLGIEASAAEIETATTACVTYLQQQTGQRCHLIVPPDIRPLFDGVMINDERPDIVVIGDIGDAFDYATLNRAFRMLRDGARLVALQKNLFWFDRDGARLDCGAFIVGLEAAASVTALVTGKPSPVFFENALRQLNSRAERTLIVGDDVLTDMAGARAVGAHALLVKTGKFQEALLARHRAQVDSVIDSFADLPGWLASLAAV</sequence>
<dbReference type="GO" id="GO:0016791">
    <property type="term" value="F:phosphatase activity"/>
    <property type="evidence" value="ECO:0007669"/>
    <property type="project" value="InterPro"/>
</dbReference>
<dbReference type="Proteomes" id="UP000033618">
    <property type="component" value="Unassembled WGS sequence"/>
</dbReference>
<reference evidence="6 7" key="1">
    <citation type="submission" date="2015-03" db="EMBL/GenBank/DDBJ databases">
        <title>Draft Genome Sequence of Burkholderia andropogonis type strain ICMP2807, isolated from Sorghum bicolor.</title>
        <authorList>
            <person name="Lopes-Santos L."/>
            <person name="Castro D.B."/>
            <person name="Ottoboni L.M."/>
            <person name="Park D."/>
            <person name="Weirc B.S."/>
            <person name="Destefano S.A."/>
        </authorList>
    </citation>
    <scope>NUCLEOTIDE SEQUENCE [LARGE SCALE GENOMIC DNA]</scope>
    <source>
        <strain evidence="6 7">ICMP2807</strain>
    </source>
</reference>
<dbReference type="EMBL" id="LAQU01000047">
    <property type="protein sequence ID" value="KKB61366.1"/>
    <property type="molecule type" value="Genomic_DNA"/>
</dbReference>
<dbReference type="GO" id="GO:0046872">
    <property type="term" value="F:metal ion binding"/>
    <property type="evidence" value="ECO:0007669"/>
    <property type="project" value="UniProtKB-KW"/>
</dbReference>
<dbReference type="STRING" id="28092.WM40_23670"/>
<dbReference type="GO" id="GO:0005737">
    <property type="term" value="C:cytoplasm"/>
    <property type="evidence" value="ECO:0007669"/>
    <property type="project" value="TreeGrafter"/>
</dbReference>
<evidence type="ECO:0000256" key="3">
    <source>
        <dbReference type="ARBA" id="ARBA00022723"/>
    </source>
</evidence>
<evidence type="ECO:0000256" key="2">
    <source>
        <dbReference type="ARBA" id="ARBA00007958"/>
    </source>
</evidence>
<dbReference type="PANTHER" id="PTHR19288">
    <property type="entry name" value="4-NITROPHENYLPHOSPHATASE-RELATED"/>
    <property type="match status" value="1"/>
</dbReference>
<dbReference type="NCBIfam" id="TIGR01458">
    <property type="entry name" value="HAD-SF-IIA-hyp3"/>
    <property type="match status" value="1"/>
</dbReference>
<keyword evidence="7" id="KW-1185">Reference proteome</keyword>
<dbReference type="Gene3D" id="3.40.50.1000">
    <property type="entry name" value="HAD superfamily/HAD-like"/>
    <property type="match status" value="2"/>
</dbReference>
<dbReference type="InterPro" id="IPR036412">
    <property type="entry name" value="HAD-like_sf"/>
</dbReference>
<dbReference type="InterPro" id="IPR006357">
    <property type="entry name" value="HAD-SF_hydro_IIA"/>
</dbReference>
<dbReference type="Pfam" id="PF13344">
    <property type="entry name" value="Hydrolase_6"/>
    <property type="match status" value="1"/>
</dbReference>
<accession>A0A0F5JU44</accession>
<organism evidence="6 7">
    <name type="scientific">Robbsia andropogonis</name>
    <dbReference type="NCBI Taxonomy" id="28092"/>
    <lineage>
        <taxon>Bacteria</taxon>
        <taxon>Pseudomonadati</taxon>
        <taxon>Pseudomonadota</taxon>
        <taxon>Betaproteobacteria</taxon>
        <taxon>Burkholderiales</taxon>
        <taxon>Burkholderiaceae</taxon>
        <taxon>Robbsia</taxon>
    </lineage>
</organism>
<protein>
    <recommendedName>
        <fullName evidence="5">Haloacid dehalogenase-like hydrolase domain-containing protein 2</fullName>
    </recommendedName>
</protein>
<dbReference type="InterPro" id="IPR006355">
    <property type="entry name" value="LHPP/HDHD2"/>
</dbReference>
<keyword evidence="3" id="KW-0479">Metal-binding</keyword>
<dbReference type="PANTHER" id="PTHR19288:SF46">
    <property type="entry name" value="HALOACID DEHALOGENASE-LIKE HYDROLASE DOMAIN-CONTAINING PROTEIN 2"/>
    <property type="match status" value="1"/>
</dbReference>
<dbReference type="PATRIC" id="fig|28092.6.peg.5568"/>
<comment type="caution">
    <text evidence="6">The sequence shown here is derived from an EMBL/GenBank/DDBJ whole genome shotgun (WGS) entry which is preliminary data.</text>
</comment>
<evidence type="ECO:0000256" key="5">
    <source>
        <dbReference type="ARBA" id="ARBA00039666"/>
    </source>
</evidence>
<comment type="similarity">
    <text evidence="2">Belongs to the HAD-like hydrolase superfamily.</text>
</comment>
<dbReference type="RefSeq" id="WP_046154168.1">
    <property type="nucleotide sequence ID" value="NZ_CADFGU010000003.1"/>
</dbReference>
<evidence type="ECO:0000256" key="4">
    <source>
        <dbReference type="ARBA" id="ARBA00022842"/>
    </source>
</evidence>
<dbReference type="Pfam" id="PF13242">
    <property type="entry name" value="Hydrolase_like"/>
    <property type="match status" value="1"/>
</dbReference>
<name>A0A0F5JU44_9BURK</name>
<dbReference type="SUPFAM" id="SSF56784">
    <property type="entry name" value="HAD-like"/>
    <property type="match status" value="1"/>
</dbReference>
<evidence type="ECO:0000256" key="1">
    <source>
        <dbReference type="ARBA" id="ARBA00001946"/>
    </source>
</evidence>
<evidence type="ECO:0000313" key="7">
    <source>
        <dbReference type="Proteomes" id="UP000033618"/>
    </source>
</evidence>
<evidence type="ECO:0000313" key="6">
    <source>
        <dbReference type="EMBL" id="KKB61366.1"/>
    </source>
</evidence>
<proteinExistence type="inferred from homology"/>
<keyword evidence="4" id="KW-0460">Magnesium</keyword>
<keyword evidence="6" id="KW-0378">Hydrolase</keyword>
<comment type="cofactor">
    <cofactor evidence="1">
        <name>Mg(2+)</name>
        <dbReference type="ChEBI" id="CHEBI:18420"/>
    </cofactor>
</comment>
<dbReference type="NCBIfam" id="TIGR01460">
    <property type="entry name" value="HAD-SF-IIA"/>
    <property type="match status" value="1"/>
</dbReference>
<dbReference type="AlphaFoldDB" id="A0A0F5JU44"/>